<evidence type="ECO:0000256" key="3">
    <source>
        <dbReference type="ARBA" id="ARBA00022598"/>
    </source>
</evidence>
<name>A0A097EQU7_9GAMM</name>
<dbReference type="FunFam" id="1.10.240.10:FF:000005">
    <property type="entry name" value="Tryptophan--tRNA ligase"/>
    <property type="match status" value="1"/>
</dbReference>
<gene>
    <name evidence="11" type="ORF">LO80_08160</name>
</gene>
<evidence type="ECO:0000256" key="8">
    <source>
        <dbReference type="ARBA" id="ARBA00049929"/>
    </source>
</evidence>
<dbReference type="Pfam" id="PF00579">
    <property type="entry name" value="tRNA-synt_1b"/>
    <property type="match status" value="1"/>
</dbReference>
<dbReference type="EC" id="6.1.1.2" evidence="2 9"/>
<evidence type="ECO:0000313" key="12">
    <source>
        <dbReference type="Proteomes" id="UP000029672"/>
    </source>
</evidence>
<dbReference type="PROSITE" id="PS00178">
    <property type="entry name" value="AA_TRNA_LIGASE_I"/>
    <property type="match status" value="1"/>
</dbReference>
<dbReference type="CDD" id="cd00806">
    <property type="entry name" value="TrpRS_core"/>
    <property type="match status" value="1"/>
</dbReference>
<dbReference type="InterPro" id="IPR014729">
    <property type="entry name" value="Rossmann-like_a/b/a_fold"/>
</dbReference>
<dbReference type="PANTHER" id="PTHR43766:SF1">
    <property type="entry name" value="TRYPTOPHAN--TRNA LIGASE, MITOCHONDRIAL"/>
    <property type="match status" value="1"/>
</dbReference>
<dbReference type="SUPFAM" id="SSF52374">
    <property type="entry name" value="Nucleotidylyl transferase"/>
    <property type="match status" value="1"/>
</dbReference>
<dbReference type="Gene3D" id="1.10.240.10">
    <property type="entry name" value="Tyrosyl-Transfer RNA Synthetase"/>
    <property type="match status" value="1"/>
</dbReference>
<accession>A0A097EQU7</accession>
<proteinExistence type="inferred from homology"/>
<keyword evidence="5 10" id="KW-0067">ATP-binding</keyword>
<dbReference type="GO" id="GO:0006436">
    <property type="term" value="P:tryptophanyl-tRNA aminoacylation"/>
    <property type="evidence" value="ECO:0007669"/>
    <property type="project" value="UniProtKB-UniRule"/>
</dbReference>
<dbReference type="HOGENOM" id="CLU_029244_5_0_6"/>
<evidence type="ECO:0000256" key="6">
    <source>
        <dbReference type="ARBA" id="ARBA00022917"/>
    </source>
</evidence>
<dbReference type="OrthoDB" id="9801042at2"/>
<dbReference type="Proteomes" id="UP000029672">
    <property type="component" value="Chromosome"/>
</dbReference>
<organism evidence="11 12">
    <name type="scientific">Candidatus Francisella endociliophora</name>
    <dbReference type="NCBI Taxonomy" id="653937"/>
    <lineage>
        <taxon>Bacteria</taxon>
        <taxon>Pseudomonadati</taxon>
        <taxon>Pseudomonadota</taxon>
        <taxon>Gammaproteobacteria</taxon>
        <taxon>Thiotrichales</taxon>
        <taxon>Francisellaceae</taxon>
        <taxon>Francisella</taxon>
    </lineage>
</organism>
<comment type="similarity">
    <text evidence="1 10">Belongs to the class-I aminoacyl-tRNA synthetase family.</text>
</comment>
<dbReference type="AlphaFoldDB" id="A0A097EQU7"/>
<dbReference type="InterPro" id="IPR050203">
    <property type="entry name" value="Trp-tRNA_synthetase"/>
</dbReference>
<dbReference type="GO" id="GO:0004830">
    <property type="term" value="F:tryptophan-tRNA ligase activity"/>
    <property type="evidence" value="ECO:0007669"/>
    <property type="project" value="UniProtKB-UniRule"/>
</dbReference>
<comment type="catalytic activity">
    <reaction evidence="8">
        <text>tRNA(Trp) + L-tryptophan + ATP = L-tryptophyl-tRNA(Trp) + AMP + diphosphate + H(+)</text>
        <dbReference type="Rhea" id="RHEA:24080"/>
        <dbReference type="Rhea" id="RHEA-COMP:9671"/>
        <dbReference type="Rhea" id="RHEA-COMP:9705"/>
        <dbReference type="ChEBI" id="CHEBI:15378"/>
        <dbReference type="ChEBI" id="CHEBI:30616"/>
        <dbReference type="ChEBI" id="CHEBI:33019"/>
        <dbReference type="ChEBI" id="CHEBI:57912"/>
        <dbReference type="ChEBI" id="CHEBI:78442"/>
        <dbReference type="ChEBI" id="CHEBI:78535"/>
        <dbReference type="ChEBI" id="CHEBI:456215"/>
        <dbReference type="EC" id="6.1.1.2"/>
    </reaction>
</comment>
<evidence type="ECO:0000256" key="2">
    <source>
        <dbReference type="ARBA" id="ARBA00013161"/>
    </source>
</evidence>
<sequence>MSKKIVLTGVTPSGTPHLGNYIGAIKPAIEMSNNDNYSCMYFIADQHSLIKLWDKKLRQQYIHEIAASWLALGLVPSKASFYRQSDIPEIMELTWIISTTTAKGLLNRAHAYKALVDQNSLEDGVDPDKGITMGLFNYPVLMAADILMFDADLVPVGKDQIQHIEIARDIANRFNHIYKKDMLKAPKAMTNEDSQTILGLDGRKMSKSYDNTIPIFSTEKKLRKQVMKIITNSQTPEEKKNPDNCTVFAIYKSIATETETAELRERYLAGGLGWGDAKQILFEKINKYLADAREKYDFYINNPKTVDEILSEGAAKVRPFARNKLDEVKDLIGM</sequence>
<evidence type="ECO:0000313" key="11">
    <source>
        <dbReference type="EMBL" id="AIT09944.1"/>
    </source>
</evidence>
<dbReference type="InterPro" id="IPR002306">
    <property type="entry name" value="Trp-tRNA-ligase"/>
</dbReference>
<dbReference type="KEGG" id="frf:LO80_08160"/>
<dbReference type="eggNOG" id="COG0180">
    <property type="taxonomic scope" value="Bacteria"/>
</dbReference>
<dbReference type="NCBIfam" id="TIGR00233">
    <property type="entry name" value="trpS"/>
    <property type="match status" value="1"/>
</dbReference>
<dbReference type="Gene3D" id="3.40.50.620">
    <property type="entry name" value="HUPs"/>
    <property type="match status" value="1"/>
</dbReference>
<dbReference type="InterPro" id="IPR001412">
    <property type="entry name" value="aa-tRNA-synth_I_CS"/>
</dbReference>
<dbReference type="STRING" id="1547445.LO80_08160"/>
<keyword evidence="12" id="KW-1185">Reference proteome</keyword>
<keyword evidence="4 10" id="KW-0547">Nucleotide-binding</keyword>
<dbReference type="GO" id="GO:0005524">
    <property type="term" value="F:ATP binding"/>
    <property type="evidence" value="ECO:0007669"/>
    <property type="project" value="UniProtKB-KW"/>
</dbReference>
<dbReference type="InterPro" id="IPR002305">
    <property type="entry name" value="aa-tRNA-synth_Ic"/>
</dbReference>
<dbReference type="GO" id="GO:0005829">
    <property type="term" value="C:cytosol"/>
    <property type="evidence" value="ECO:0007669"/>
    <property type="project" value="TreeGrafter"/>
</dbReference>
<evidence type="ECO:0000256" key="9">
    <source>
        <dbReference type="NCBIfam" id="TIGR00233"/>
    </source>
</evidence>
<dbReference type="RefSeq" id="WP_040010304.1">
    <property type="nucleotide sequence ID" value="NZ_CP009574.1"/>
</dbReference>
<dbReference type="PANTHER" id="PTHR43766">
    <property type="entry name" value="TRYPTOPHAN--TRNA LIGASE, MITOCHONDRIAL"/>
    <property type="match status" value="1"/>
</dbReference>
<keyword evidence="3 10" id="KW-0436">Ligase</keyword>
<keyword evidence="7 10" id="KW-0030">Aminoacyl-tRNA synthetase</keyword>
<keyword evidence="6 10" id="KW-0648">Protein biosynthesis</keyword>
<evidence type="ECO:0000256" key="4">
    <source>
        <dbReference type="ARBA" id="ARBA00022741"/>
    </source>
</evidence>
<dbReference type="EMBL" id="CP009574">
    <property type="protein sequence ID" value="AIT09944.1"/>
    <property type="molecule type" value="Genomic_DNA"/>
</dbReference>
<evidence type="ECO:0000256" key="5">
    <source>
        <dbReference type="ARBA" id="ARBA00022840"/>
    </source>
</evidence>
<evidence type="ECO:0000256" key="10">
    <source>
        <dbReference type="RuleBase" id="RU363036"/>
    </source>
</evidence>
<dbReference type="PRINTS" id="PR01039">
    <property type="entry name" value="TRNASYNTHTRP"/>
</dbReference>
<evidence type="ECO:0000256" key="1">
    <source>
        <dbReference type="ARBA" id="ARBA00005594"/>
    </source>
</evidence>
<reference evidence="11 12" key="1">
    <citation type="submission" date="2014-10" db="EMBL/GenBank/DDBJ databases">
        <title>Whole genome sequence of Francisella endociliophora strain FSC1006, isolated from a laboratory culture of the marine ciliate Euplotes raikovi.</title>
        <authorList>
            <person name="Granberg M."/>
            <person name="Backman S."/>
            <person name="Lundmark E."/>
            <person name="Nilsson E."/>
            <person name="Karlsson E."/>
            <person name="Thelaus J."/>
            <person name="Ohrman C."/>
            <person name="Larkeryd A."/>
            <person name="Stenberg P."/>
        </authorList>
    </citation>
    <scope>NUCLEOTIDE SEQUENCE [LARGE SCALE GENOMIC DNA]</scope>
    <source>
        <strain evidence="11 12">FSC1006</strain>
    </source>
</reference>
<protein>
    <recommendedName>
        <fullName evidence="2 9">Tryptophan--tRNA ligase</fullName>
        <ecNumber evidence="2 9">6.1.1.2</ecNumber>
    </recommendedName>
</protein>
<evidence type="ECO:0000256" key="7">
    <source>
        <dbReference type="ARBA" id="ARBA00023146"/>
    </source>
</evidence>